<protein>
    <recommendedName>
        <fullName evidence="3">cysteine desulfurase</fullName>
        <ecNumber evidence="3">2.8.1.7</ecNumber>
    </recommendedName>
</protein>
<dbReference type="EMBL" id="LT629792">
    <property type="protein sequence ID" value="SDT96096.1"/>
    <property type="molecule type" value="Genomic_DNA"/>
</dbReference>
<evidence type="ECO:0000313" key="8">
    <source>
        <dbReference type="EMBL" id="SDT96096.1"/>
    </source>
</evidence>
<accession>A0ABY0V7U4</accession>
<name>A0ABY0V7U4_9ACTO</name>
<keyword evidence="5" id="KW-0663">Pyridoxal phosphate</keyword>
<dbReference type="PANTHER" id="PTHR43586:SF8">
    <property type="entry name" value="CYSTEINE DESULFURASE 1, CHLOROPLASTIC"/>
    <property type="match status" value="1"/>
</dbReference>
<dbReference type="SUPFAM" id="SSF53383">
    <property type="entry name" value="PLP-dependent transferases"/>
    <property type="match status" value="1"/>
</dbReference>
<dbReference type="EC" id="2.8.1.7" evidence="3"/>
<dbReference type="NCBIfam" id="TIGR01979">
    <property type="entry name" value="sufS"/>
    <property type="match status" value="1"/>
</dbReference>
<keyword evidence="9" id="KW-1185">Reference proteome</keyword>
<evidence type="ECO:0000256" key="3">
    <source>
        <dbReference type="ARBA" id="ARBA00012239"/>
    </source>
</evidence>
<comment type="similarity">
    <text evidence="2">Belongs to the class-V pyridoxal-phosphate-dependent aminotransferase family. Csd subfamily.</text>
</comment>
<dbReference type="CDD" id="cd06453">
    <property type="entry name" value="SufS_like"/>
    <property type="match status" value="1"/>
</dbReference>
<dbReference type="InterPro" id="IPR015424">
    <property type="entry name" value="PyrdxlP-dep_Trfase"/>
</dbReference>
<dbReference type="InterPro" id="IPR015422">
    <property type="entry name" value="PyrdxlP-dep_Trfase_small"/>
</dbReference>
<dbReference type="GO" id="GO:0016829">
    <property type="term" value="F:lyase activity"/>
    <property type="evidence" value="ECO:0007669"/>
    <property type="project" value="UniProtKB-KW"/>
</dbReference>
<proteinExistence type="inferred from homology"/>
<dbReference type="Pfam" id="PF00266">
    <property type="entry name" value="Aminotran_5"/>
    <property type="match status" value="1"/>
</dbReference>
<evidence type="ECO:0000259" key="7">
    <source>
        <dbReference type="Pfam" id="PF00266"/>
    </source>
</evidence>
<evidence type="ECO:0000256" key="1">
    <source>
        <dbReference type="ARBA" id="ARBA00001933"/>
    </source>
</evidence>
<reference evidence="8 9" key="1">
    <citation type="submission" date="2016-10" db="EMBL/GenBank/DDBJ databases">
        <authorList>
            <person name="Varghese N."/>
            <person name="Submissions S."/>
        </authorList>
    </citation>
    <scope>NUCLEOTIDE SEQUENCE [LARGE SCALE GENOMIC DNA]</scope>
    <source>
        <strain evidence="8 9">DSM 9169</strain>
    </source>
</reference>
<comment type="catalytic activity">
    <reaction evidence="6">
        <text>(sulfur carrier)-H + L-cysteine = (sulfur carrier)-SH + L-alanine</text>
        <dbReference type="Rhea" id="RHEA:43892"/>
        <dbReference type="Rhea" id="RHEA-COMP:14737"/>
        <dbReference type="Rhea" id="RHEA-COMP:14739"/>
        <dbReference type="ChEBI" id="CHEBI:29917"/>
        <dbReference type="ChEBI" id="CHEBI:35235"/>
        <dbReference type="ChEBI" id="CHEBI:57972"/>
        <dbReference type="ChEBI" id="CHEBI:64428"/>
        <dbReference type="EC" id="2.8.1.7"/>
    </reaction>
</comment>
<keyword evidence="8" id="KW-0456">Lyase</keyword>
<evidence type="ECO:0000256" key="5">
    <source>
        <dbReference type="ARBA" id="ARBA00022898"/>
    </source>
</evidence>
<evidence type="ECO:0000256" key="6">
    <source>
        <dbReference type="ARBA" id="ARBA00050776"/>
    </source>
</evidence>
<feature type="domain" description="Aminotransferase class V" evidence="7">
    <location>
        <begin position="32"/>
        <end position="412"/>
    </location>
</feature>
<dbReference type="Gene3D" id="3.40.640.10">
    <property type="entry name" value="Type I PLP-dependent aspartate aminotransferase-like (Major domain)"/>
    <property type="match status" value="1"/>
</dbReference>
<evidence type="ECO:0000313" key="9">
    <source>
        <dbReference type="Proteomes" id="UP000198976"/>
    </source>
</evidence>
<dbReference type="RefSeq" id="WP_092648627.1">
    <property type="nucleotide sequence ID" value="NZ_LT629792.1"/>
</dbReference>
<dbReference type="InterPro" id="IPR015421">
    <property type="entry name" value="PyrdxlP-dep_Trfase_major"/>
</dbReference>
<dbReference type="Proteomes" id="UP000198976">
    <property type="component" value="Chromosome I"/>
</dbReference>
<evidence type="ECO:0000256" key="2">
    <source>
        <dbReference type="ARBA" id="ARBA00010447"/>
    </source>
</evidence>
<evidence type="ECO:0000256" key="4">
    <source>
        <dbReference type="ARBA" id="ARBA00022679"/>
    </source>
</evidence>
<organism evidence="8 9">
    <name type="scientific">Schaalia radingae</name>
    <dbReference type="NCBI Taxonomy" id="131110"/>
    <lineage>
        <taxon>Bacteria</taxon>
        <taxon>Bacillati</taxon>
        <taxon>Actinomycetota</taxon>
        <taxon>Actinomycetes</taxon>
        <taxon>Actinomycetales</taxon>
        <taxon>Actinomycetaceae</taxon>
        <taxon>Schaalia</taxon>
    </lineage>
</organism>
<keyword evidence="4" id="KW-0808">Transferase</keyword>
<sequence>MSETIGAFTVDEIRQDFPYLTRRGRAGGPIAYFDASATSQKPSCVIDAVTDFYRHHNGAVHRGTHVLSDDSTQLYEDARATVARFIKARPDEVVWTKNATEALNIVAYAMTNGSAGGSTGHDVRFSLQAGDRVVISRAEHHSNLVPWQLACQRSGAELKWLDLDPEGRIDLDTLDVITPNTKVVAVTHASNVTGAITPIEPIIQAAHNVGALVVLDTCQSSAHLPIDVTTLGADFIALSSHKMCGPTGIGALWSRRDLLEAMPPVLTGGSTVASVTMDSTEFLPAPDCFEAGSQPVAQAVGWARALEYISTIGMDAIARREEELATLMLEGLSDVEGVKILGPTTTHDRLAVVAWTMDGVHPHDVGQFLDSRDVAVRVGHHCAIPLHQFFCERASTRATATVTTTRAEIDQLIDAVSATAGFFTGA</sequence>
<dbReference type="PANTHER" id="PTHR43586">
    <property type="entry name" value="CYSTEINE DESULFURASE"/>
    <property type="match status" value="1"/>
</dbReference>
<dbReference type="Gene3D" id="3.90.1150.10">
    <property type="entry name" value="Aspartate Aminotransferase, domain 1"/>
    <property type="match status" value="1"/>
</dbReference>
<dbReference type="InterPro" id="IPR010970">
    <property type="entry name" value="Cys_dSase_SufS"/>
</dbReference>
<gene>
    <name evidence="8" type="ORF">SAMN04489714_1245</name>
</gene>
<comment type="cofactor">
    <cofactor evidence="1">
        <name>pyridoxal 5'-phosphate</name>
        <dbReference type="ChEBI" id="CHEBI:597326"/>
    </cofactor>
</comment>
<dbReference type="InterPro" id="IPR000192">
    <property type="entry name" value="Aminotrans_V_dom"/>
</dbReference>